<reference evidence="3" key="1">
    <citation type="submission" date="2021-02" db="EMBL/GenBank/DDBJ databases">
        <authorList>
            <person name="Nowell W R."/>
        </authorList>
    </citation>
    <scope>NUCLEOTIDE SEQUENCE</scope>
</reference>
<organism evidence="3 4">
    <name type="scientific">Adineta ricciae</name>
    <name type="common">Rotifer</name>
    <dbReference type="NCBI Taxonomy" id="249248"/>
    <lineage>
        <taxon>Eukaryota</taxon>
        <taxon>Metazoa</taxon>
        <taxon>Spiralia</taxon>
        <taxon>Gnathifera</taxon>
        <taxon>Rotifera</taxon>
        <taxon>Eurotatoria</taxon>
        <taxon>Bdelloidea</taxon>
        <taxon>Adinetida</taxon>
        <taxon>Adinetidae</taxon>
        <taxon>Adineta</taxon>
    </lineage>
</organism>
<proteinExistence type="predicted"/>
<protein>
    <recommendedName>
        <fullName evidence="5">NHL repeat containing protein</fullName>
    </recommendedName>
</protein>
<comment type="caution">
    <text evidence="3">The sequence shown here is derived from an EMBL/GenBank/DDBJ whole genome shotgun (WGS) entry which is preliminary data.</text>
</comment>
<evidence type="ECO:0000313" key="3">
    <source>
        <dbReference type="EMBL" id="CAF1544821.1"/>
    </source>
</evidence>
<dbReference type="OrthoDB" id="342730at2759"/>
<evidence type="ECO:0000313" key="4">
    <source>
        <dbReference type="Proteomes" id="UP000663852"/>
    </source>
</evidence>
<evidence type="ECO:0000256" key="1">
    <source>
        <dbReference type="ARBA" id="ARBA00022737"/>
    </source>
</evidence>
<dbReference type="InterPro" id="IPR011042">
    <property type="entry name" value="6-blade_b-propeller_TolB-like"/>
</dbReference>
<dbReference type="PANTHER" id="PTHR46388">
    <property type="entry name" value="NHL REPEAT-CONTAINING PROTEIN 2"/>
    <property type="match status" value="1"/>
</dbReference>
<feature type="repeat" description="NHL" evidence="2">
    <location>
        <begin position="88"/>
        <end position="128"/>
    </location>
</feature>
<dbReference type="PROSITE" id="PS51125">
    <property type="entry name" value="NHL"/>
    <property type="match status" value="2"/>
</dbReference>
<dbReference type="InterPro" id="IPR001258">
    <property type="entry name" value="NHL_repeat"/>
</dbReference>
<dbReference type="Proteomes" id="UP000663852">
    <property type="component" value="Unassembled WGS sequence"/>
</dbReference>
<name>A0A815WT89_ADIRI</name>
<evidence type="ECO:0000256" key="2">
    <source>
        <dbReference type="PROSITE-ProRule" id="PRU00504"/>
    </source>
</evidence>
<dbReference type="Gene3D" id="2.40.10.500">
    <property type="match status" value="2"/>
</dbReference>
<dbReference type="SUPFAM" id="SSF101898">
    <property type="entry name" value="NHL repeat"/>
    <property type="match status" value="1"/>
</dbReference>
<feature type="repeat" description="NHL" evidence="2">
    <location>
        <begin position="200"/>
        <end position="230"/>
    </location>
</feature>
<accession>A0A815WT89</accession>
<dbReference type="AlphaFoldDB" id="A0A815WT89"/>
<dbReference type="EMBL" id="CAJNOJ010001163">
    <property type="protein sequence ID" value="CAF1544821.1"/>
    <property type="molecule type" value="Genomic_DNA"/>
</dbReference>
<evidence type="ECO:0008006" key="5">
    <source>
        <dbReference type="Google" id="ProtNLM"/>
    </source>
</evidence>
<dbReference type="PANTHER" id="PTHR46388:SF2">
    <property type="entry name" value="NHL REPEAT-CONTAINING PROTEIN 2"/>
    <property type="match status" value="1"/>
</dbReference>
<dbReference type="Pfam" id="PF01436">
    <property type="entry name" value="NHL"/>
    <property type="match status" value="2"/>
</dbReference>
<keyword evidence="1" id="KW-0677">Repeat</keyword>
<gene>
    <name evidence="3" type="ORF">EDS130_LOCUS45580</name>
</gene>
<dbReference type="Gene3D" id="2.120.10.30">
    <property type="entry name" value="TolB, C-terminal domain"/>
    <property type="match status" value="1"/>
</dbReference>
<dbReference type="CDD" id="cd05819">
    <property type="entry name" value="NHL"/>
    <property type="match status" value="1"/>
</dbReference>
<sequence>MLLDASNALWIGNLNSNNVQKYTLGASNVSVVAGQANGTRGNSSNTLFEPVCSAFGSNGSLYISDRRNSRVMLWPNGASSGLLYAGTGVSGSANNQLNNPTGIIFNTTSGVLYVADAGNHRIMAYFPGNTTGTVVAGGNGAGNSNTQLSQPYCFLIDSVTNSFIIVNYGSHTIVRWVMGASSWTLLVGSPGNSGSTSTLLSSPVGAAMDPYGNLYVADTNNHRIMFFLAGQSNGTIIAGATGTAGSNAILLSNPYWIVLDSQLNFYTMDTGNSRVQKFLHY</sequence>